<keyword evidence="4 8" id="KW-0566">Pantothenate biosynthesis</keyword>
<dbReference type="InterPro" id="IPR014729">
    <property type="entry name" value="Rossmann-like_a/b/a_fold"/>
</dbReference>
<dbReference type="PANTHER" id="PTHR21299:SF1">
    <property type="entry name" value="PANTOATE--BETA-ALANINE LIGASE"/>
    <property type="match status" value="1"/>
</dbReference>
<evidence type="ECO:0000256" key="1">
    <source>
        <dbReference type="ARBA" id="ARBA00004990"/>
    </source>
</evidence>
<accession>A0ABP8EIX0</accession>
<evidence type="ECO:0000256" key="6">
    <source>
        <dbReference type="ARBA" id="ARBA00022840"/>
    </source>
</evidence>
<dbReference type="SUPFAM" id="SSF52374">
    <property type="entry name" value="Nucleotidylyl transferase"/>
    <property type="match status" value="1"/>
</dbReference>
<organism evidence="9 10">
    <name type="scientific">Brevibacterium daeguense</name>
    <dbReference type="NCBI Taxonomy" id="909936"/>
    <lineage>
        <taxon>Bacteria</taxon>
        <taxon>Bacillati</taxon>
        <taxon>Actinomycetota</taxon>
        <taxon>Actinomycetes</taxon>
        <taxon>Micrococcales</taxon>
        <taxon>Brevibacteriaceae</taxon>
        <taxon>Brevibacterium</taxon>
    </lineage>
</organism>
<evidence type="ECO:0000256" key="7">
    <source>
        <dbReference type="ARBA" id="ARBA00048258"/>
    </source>
</evidence>
<evidence type="ECO:0000256" key="3">
    <source>
        <dbReference type="ARBA" id="ARBA00022598"/>
    </source>
</evidence>
<keyword evidence="10" id="KW-1185">Reference proteome</keyword>
<evidence type="ECO:0000256" key="5">
    <source>
        <dbReference type="ARBA" id="ARBA00022741"/>
    </source>
</evidence>
<evidence type="ECO:0000313" key="9">
    <source>
        <dbReference type="EMBL" id="GAA4283886.1"/>
    </source>
</evidence>
<dbReference type="EC" id="6.3.2.1" evidence="8"/>
<dbReference type="CDD" id="cd00560">
    <property type="entry name" value="PanC"/>
    <property type="match status" value="1"/>
</dbReference>
<comment type="caution">
    <text evidence="9">The sequence shown here is derived from an EMBL/GenBank/DDBJ whole genome shotgun (WGS) entry which is preliminary data.</text>
</comment>
<dbReference type="RefSeq" id="WP_236863966.1">
    <property type="nucleotide sequence ID" value="NZ_BAABAZ010000005.1"/>
</dbReference>
<dbReference type="NCBIfam" id="TIGR00018">
    <property type="entry name" value="panC"/>
    <property type="match status" value="1"/>
</dbReference>
<dbReference type="HAMAP" id="MF_00158">
    <property type="entry name" value="PanC"/>
    <property type="match status" value="1"/>
</dbReference>
<dbReference type="Gene3D" id="3.30.1300.10">
    <property type="entry name" value="Pantoate-beta-alanine ligase, C-terminal domain"/>
    <property type="match status" value="1"/>
</dbReference>
<keyword evidence="3 8" id="KW-0436">Ligase</keyword>
<evidence type="ECO:0000256" key="8">
    <source>
        <dbReference type="HAMAP-Rule" id="MF_00158"/>
    </source>
</evidence>
<evidence type="ECO:0000256" key="2">
    <source>
        <dbReference type="ARBA" id="ARBA00009256"/>
    </source>
</evidence>
<dbReference type="PANTHER" id="PTHR21299">
    <property type="entry name" value="CYTIDYLATE KINASE/PANTOATE-BETA-ALANINE LIGASE"/>
    <property type="match status" value="1"/>
</dbReference>
<comment type="function">
    <text evidence="8">Catalyzes the condensation of pantoate with beta-alanine in an ATP-dependent reaction via a pantoyl-adenylate intermediate.</text>
</comment>
<comment type="subunit">
    <text evidence="8">Homodimer.</text>
</comment>
<name>A0ABP8EIX0_9MICO</name>
<feature type="binding site" evidence="8">
    <location>
        <position position="80"/>
    </location>
    <ligand>
        <name>beta-alanine</name>
        <dbReference type="ChEBI" id="CHEBI:57966"/>
    </ligand>
</feature>
<feature type="active site" description="Proton donor" evidence="8">
    <location>
        <position position="56"/>
    </location>
</feature>
<dbReference type="InterPro" id="IPR042176">
    <property type="entry name" value="Pantoate_ligase_C"/>
</dbReference>
<comment type="catalytic activity">
    <reaction evidence="7 8">
        <text>(R)-pantoate + beta-alanine + ATP = (R)-pantothenate + AMP + diphosphate + H(+)</text>
        <dbReference type="Rhea" id="RHEA:10912"/>
        <dbReference type="ChEBI" id="CHEBI:15378"/>
        <dbReference type="ChEBI" id="CHEBI:15980"/>
        <dbReference type="ChEBI" id="CHEBI:29032"/>
        <dbReference type="ChEBI" id="CHEBI:30616"/>
        <dbReference type="ChEBI" id="CHEBI:33019"/>
        <dbReference type="ChEBI" id="CHEBI:57966"/>
        <dbReference type="ChEBI" id="CHEBI:456215"/>
        <dbReference type="EC" id="6.3.2.1"/>
    </reaction>
</comment>
<dbReference type="InterPro" id="IPR003721">
    <property type="entry name" value="Pantoate_ligase"/>
</dbReference>
<feature type="binding site" evidence="8">
    <location>
        <begin position="49"/>
        <end position="56"/>
    </location>
    <ligand>
        <name>ATP</name>
        <dbReference type="ChEBI" id="CHEBI:30616"/>
    </ligand>
</feature>
<evidence type="ECO:0000313" key="10">
    <source>
        <dbReference type="Proteomes" id="UP001501586"/>
    </source>
</evidence>
<comment type="caution">
    <text evidence="8">Lacks conserved residue(s) required for the propagation of feature annotation.</text>
</comment>
<protein>
    <recommendedName>
        <fullName evidence="8">Pantothenate synthetase</fullName>
        <shortName evidence="8">PS</shortName>
        <ecNumber evidence="8">6.3.2.1</ecNumber>
    </recommendedName>
    <alternativeName>
        <fullName evidence="8">Pantoate--beta-alanine ligase</fullName>
    </alternativeName>
    <alternativeName>
        <fullName evidence="8">Pantoate-activating enzyme</fullName>
    </alternativeName>
</protein>
<feature type="binding site" evidence="8">
    <location>
        <position position="80"/>
    </location>
    <ligand>
        <name>(R)-pantoate</name>
        <dbReference type="ChEBI" id="CHEBI:15980"/>
    </ligand>
</feature>
<evidence type="ECO:0000256" key="4">
    <source>
        <dbReference type="ARBA" id="ARBA00022655"/>
    </source>
</evidence>
<proteinExistence type="inferred from homology"/>
<comment type="miscellaneous">
    <text evidence="8">The reaction proceeds by a bi uni uni bi ping pong mechanism.</text>
</comment>
<dbReference type="GO" id="GO:0016874">
    <property type="term" value="F:ligase activity"/>
    <property type="evidence" value="ECO:0007669"/>
    <property type="project" value="UniProtKB-KW"/>
</dbReference>
<dbReference type="Proteomes" id="UP001501586">
    <property type="component" value="Unassembled WGS sequence"/>
</dbReference>
<keyword evidence="6 8" id="KW-0067">ATP-binding</keyword>
<feature type="binding site" evidence="8">
    <location>
        <begin position="174"/>
        <end position="177"/>
    </location>
    <ligand>
        <name>ATP</name>
        <dbReference type="ChEBI" id="CHEBI:30616"/>
    </ligand>
</feature>
<keyword evidence="8" id="KW-0963">Cytoplasm</keyword>
<sequence>MSSDLPGSPSPEWAAGTTLLTHTIGELRGQLTRLIAERGAESIGLVPTMGALHDGHAALVRAARAENSVVCASLFVNPLQFESPLDLRRYPRDLAADMEIFQREGVDLVLAPDVDEMYPGYPESPIVRVSSGHMGAILEGASRPGHFDGMATVVAKLFNIFDPPGPARLRAYFGQKDAQQLMIVKRMVADLDFPVTVVPVQTQREPGGLALSSRNQLLSERGRATATVLSEVLFDLRDRAARAEDWNLAELRRRVQATESVILDYFEVVDPNTLQPTTEAPALALIAAYVDSIRLIDNLLID</sequence>
<dbReference type="EMBL" id="BAABAZ010000005">
    <property type="protein sequence ID" value="GAA4283886.1"/>
    <property type="molecule type" value="Genomic_DNA"/>
</dbReference>
<dbReference type="Gene3D" id="3.40.50.620">
    <property type="entry name" value="HUPs"/>
    <property type="match status" value="1"/>
</dbReference>
<comment type="similarity">
    <text evidence="2 8">Belongs to the pantothenate synthetase family.</text>
</comment>
<comment type="pathway">
    <text evidence="1 8">Cofactor biosynthesis; (R)-pantothenate biosynthesis; (R)-pantothenate from (R)-pantoate and beta-alanine: step 1/1.</text>
</comment>
<comment type="subcellular location">
    <subcellularLocation>
        <location evidence="8">Cytoplasm</location>
    </subcellularLocation>
</comment>
<gene>
    <name evidence="8 9" type="primary">panC</name>
    <name evidence="9" type="ORF">GCM10022261_14170</name>
</gene>
<keyword evidence="5 8" id="KW-0547">Nucleotide-binding</keyword>
<dbReference type="Pfam" id="PF02569">
    <property type="entry name" value="Pantoate_ligase"/>
    <property type="match status" value="1"/>
</dbReference>
<feature type="binding site" evidence="8">
    <location>
        <position position="180"/>
    </location>
    <ligand>
        <name>(R)-pantoate</name>
        <dbReference type="ChEBI" id="CHEBI:15980"/>
    </ligand>
</feature>
<feature type="binding site" evidence="8">
    <location>
        <begin position="211"/>
        <end position="214"/>
    </location>
    <ligand>
        <name>ATP</name>
        <dbReference type="ChEBI" id="CHEBI:30616"/>
    </ligand>
</feature>
<reference evidence="10" key="1">
    <citation type="journal article" date="2019" name="Int. J. Syst. Evol. Microbiol.">
        <title>The Global Catalogue of Microorganisms (GCM) 10K type strain sequencing project: providing services to taxonomists for standard genome sequencing and annotation.</title>
        <authorList>
            <consortium name="The Broad Institute Genomics Platform"/>
            <consortium name="The Broad Institute Genome Sequencing Center for Infectious Disease"/>
            <person name="Wu L."/>
            <person name="Ma J."/>
        </authorList>
    </citation>
    <scope>NUCLEOTIDE SEQUENCE [LARGE SCALE GENOMIC DNA]</scope>
    <source>
        <strain evidence="10">JCM 17458</strain>
    </source>
</reference>